<name>A0A0B6YG50_9EUPU</name>
<evidence type="ECO:0000313" key="1">
    <source>
        <dbReference type="EMBL" id="CEK55208.1"/>
    </source>
</evidence>
<sequence length="96" mass="11092">SRPSSETNRSKRHINIHDQTSVNTNSFLFKRSRQDGGNLNSKIVDSFDKYDDYNIDNEAEVTNNNHILKHPSSVKIIDLKNENTFNFLKSLQKNTP</sequence>
<protein>
    <submittedName>
        <fullName evidence="1">Uncharacterized protein</fullName>
    </submittedName>
</protein>
<gene>
    <name evidence="1" type="primary">ORF24632</name>
</gene>
<dbReference type="AlphaFoldDB" id="A0A0B6YG50"/>
<accession>A0A0B6YG50</accession>
<reference evidence="1" key="1">
    <citation type="submission" date="2014-12" db="EMBL/GenBank/DDBJ databases">
        <title>Insight into the proteome of Arion vulgaris.</title>
        <authorList>
            <person name="Aradska J."/>
            <person name="Bulat T."/>
            <person name="Smidak R."/>
            <person name="Sarate P."/>
            <person name="Gangsoo J."/>
            <person name="Sialana F."/>
            <person name="Bilban M."/>
            <person name="Lubec G."/>
        </authorList>
    </citation>
    <scope>NUCLEOTIDE SEQUENCE</scope>
    <source>
        <tissue evidence="1">Skin</tissue>
    </source>
</reference>
<feature type="non-terminal residue" evidence="1">
    <location>
        <position position="96"/>
    </location>
</feature>
<dbReference type="EMBL" id="HACG01008343">
    <property type="protein sequence ID" value="CEK55208.1"/>
    <property type="molecule type" value="Transcribed_RNA"/>
</dbReference>
<feature type="non-terminal residue" evidence="1">
    <location>
        <position position="1"/>
    </location>
</feature>
<proteinExistence type="predicted"/>
<organism evidence="1">
    <name type="scientific">Arion vulgaris</name>
    <dbReference type="NCBI Taxonomy" id="1028688"/>
    <lineage>
        <taxon>Eukaryota</taxon>
        <taxon>Metazoa</taxon>
        <taxon>Spiralia</taxon>
        <taxon>Lophotrochozoa</taxon>
        <taxon>Mollusca</taxon>
        <taxon>Gastropoda</taxon>
        <taxon>Heterobranchia</taxon>
        <taxon>Euthyneura</taxon>
        <taxon>Panpulmonata</taxon>
        <taxon>Eupulmonata</taxon>
        <taxon>Stylommatophora</taxon>
        <taxon>Helicina</taxon>
        <taxon>Arionoidea</taxon>
        <taxon>Arionidae</taxon>
        <taxon>Arion</taxon>
    </lineage>
</organism>